<feature type="domain" description="Transposase IS66 zinc-finger binding" evidence="3">
    <location>
        <begin position="80"/>
        <end position="122"/>
    </location>
</feature>
<evidence type="ECO:0000256" key="1">
    <source>
        <dbReference type="SAM" id="MobiDB-lite"/>
    </source>
</evidence>
<sequence length="448" mass="49044">MRAEVEELQAKVRELEGKRSQDSHNSSKPPSSDGLAKPPAKPHSLRKSGQHPNGGQPGPTGQTLKQVDKPDRVVVHGPPAHCPACHCPLGEAAVVETRQVFDLPPLRFEVTEHQVLAATCACGQVCRGEFPEGVSSPVQYGPAAWAAVVHLTHHPMMPVQRTAQLMGDFFELPMAEATVLAAAKEAVVRLSPTVGAIGEALQVAEVAHADETGLRVAGSLHWMHVMATTLLTWVACHAKRGRQAFDDLGILAGFLGTLIHEGWKPYRDLLCKHGLCNAHHLRELTYLFEDLGQAWAGRMIDLLLSACHEVGEAGAPLSESRRLFFLSRYAEILTEGEALHPWAPPTGKRGRSRQSKATNLLWRLRAYTDDVWRFATDRGVPFTNNLAEQAVRMSKVKQKVSGGFRTRKGADTFCIIHSYLATLHKQGANLFHALPLTFQGQPPQPRLA</sequence>
<feature type="compositionally biased region" description="Low complexity" evidence="1">
    <location>
        <begin position="50"/>
        <end position="62"/>
    </location>
</feature>
<dbReference type="AlphaFoldDB" id="A0A7D5N8L9"/>
<dbReference type="InterPro" id="IPR004291">
    <property type="entry name" value="Transposase_IS66_central"/>
</dbReference>
<evidence type="ECO:0000259" key="2">
    <source>
        <dbReference type="Pfam" id="PF03050"/>
    </source>
</evidence>
<dbReference type="PANTHER" id="PTHR33678">
    <property type="entry name" value="BLL1576 PROTEIN"/>
    <property type="match status" value="1"/>
</dbReference>
<dbReference type="EMBL" id="CP058708">
    <property type="protein sequence ID" value="QLH49155.1"/>
    <property type="molecule type" value="Genomic_DNA"/>
</dbReference>
<evidence type="ECO:0000259" key="3">
    <source>
        <dbReference type="Pfam" id="PF13005"/>
    </source>
</evidence>
<dbReference type="Pfam" id="PF20042">
    <property type="entry name" value="DUF6444"/>
    <property type="match status" value="1"/>
</dbReference>
<gene>
    <name evidence="5" type="ORF">HWD57_04685</name>
</gene>
<dbReference type="InterPro" id="IPR045618">
    <property type="entry name" value="DUF6444"/>
</dbReference>
<organism evidence="5 6">
    <name type="scientific">Candidatus Accumulibacter cognatus</name>
    <dbReference type="NCBI Taxonomy" id="2954383"/>
    <lineage>
        <taxon>Bacteria</taxon>
        <taxon>Pseudomonadati</taxon>
        <taxon>Pseudomonadota</taxon>
        <taxon>Betaproteobacteria</taxon>
        <taxon>Candidatus Accumulibacter</taxon>
    </lineage>
</organism>
<proteinExistence type="predicted"/>
<dbReference type="KEGG" id="acog:HWD57_04685"/>
<reference evidence="5 6" key="1">
    <citation type="journal article" date="2019" name="Microbiome">
        <title>Annotated bacterial chromosomes from frame-shift-corrected long-read metagenomic data.</title>
        <authorList>
            <person name="Arumugam K."/>
            <person name="Bagci C."/>
            <person name="Bessarab I."/>
            <person name="Beier S."/>
            <person name="Buchfink B."/>
            <person name="Gorska A."/>
            <person name="Qiu G."/>
            <person name="Huson D.H."/>
            <person name="Williams R.B.H."/>
        </authorList>
    </citation>
    <scope>NUCLEOTIDE SEQUENCE [LARGE SCALE GENOMIC DNA]</scope>
    <source>
        <strain evidence="5">SSA1</strain>
    </source>
</reference>
<name>A0A7D5N8L9_9PROT</name>
<feature type="compositionally biased region" description="Basic and acidic residues" evidence="1">
    <location>
        <begin position="1"/>
        <end position="22"/>
    </location>
</feature>
<evidence type="ECO:0000313" key="5">
    <source>
        <dbReference type="EMBL" id="QLH49155.1"/>
    </source>
</evidence>
<feature type="domain" description="Transposase IS66 central" evidence="2">
    <location>
        <begin position="138"/>
        <end position="411"/>
    </location>
</feature>
<evidence type="ECO:0000313" key="6">
    <source>
        <dbReference type="Proteomes" id="UP000509684"/>
    </source>
</evidence>
<dbReference type="InterPro" id="IPR024474">
    <property type="entry name" value="Znf_dom_IS66"/>
</dbReference>
<dbReference type="PANTHER" id="PTHR33678:SF1">
    <property type="entry name" value="BLL1576 PROTEIN"/>
    <property type="match status" value="1"/>
</dbReference>
<dbReference type="Pfam" id="PF03050">
    <property type="entry name" value="DDE_Tnp_IS66"/>
    <property type="match status" value="1"/>
</dbReference>
<feature type="domain" description="DUF6444" evidence="4">
    <location>
        <begin position="2"/>
        <end position="62"/>
    </location>
</feature>
<protein>
    <submittedName>
        <fullName evidence="5">IS66 family transposase</fullName>
    </submittedName>
</protein>
<accession>A0A7D5N8L9</accession>
<evidence type="ECO:0000259" key="4">
    <source>
        <dbReference type="Pfam" id="PF20042"/>
    </source>
</evidence>
<dbReference type="InterPro" id="IPR052344">
    <property type="entry name" value="Transposase-related"/>
</dbReference>
<dbReference type="Proteomes" id="UP000509684">
    <property type="component" value="Chromosome"/>
</dbReference>
<feature type="region of interest" description="Disordered" evidence="1">
    <location>
        <begin position="1"/>
        <end position="65"/>
    </location>
</feature>
<dbReference type="Pfam" id="PF13005">
    <property type="entry name" value="zf-IS66"/>
    <property type="match status" value="1"/>
</dbReference>
<dbReference type="NCBIfam" id="NF033517">
    <property type="entry name" value="transpos_IS66"/>
    <property type="match status" value="1"/>
</dbReference>